<dbReference type="GO" id="GO:0005737">
    <property type="term" value="C:cytoplasm"/>
    <property type="evidence" value="ECO:0007669"/>
    <property type="project" value="UniProtKB-SubCell"/>
</dbReference>
<keyword evidence="5" id="KW-0819">tRNA processing</keyword>
<keyword evidence="8" id="KW-0067">ATP-binding</keyword>
<dbReference type="InterPro" id="IPR027417">
    <property type="entry name" value="P-loop_NTPase"/>
</dbReference>
<evidence type="ECO:0000256" key="8">
    <source>
        <dbReference type="ARBA" id="ARBA00022840"/>
    </source>
</evidence>
<keyword evidence="9" id="KW-0460">Magnesium</keyword>
<evidence type="ECO:0000313" key="12">
    <source>
        <dbReference type="Proteomes" id="UP000823772"/>
    </source>
</evidence>
<evidence type="ECO:0000256" key="6">
    <source>
        <dbReference type="ARBA" id="ARBA00022723"/>
    </source>
</evidence>
<dbReference type="Proteomes" id="UP000823772">
    <property type="component" value="Unassembled WGS sequence"/>
</dbReference>
<name>A0A9D9J365_9BACT</name>
<dbReference type="InterPro" id="IPR003442">
    <property type="entry name" value="T6A_TsaE"/>
</dbReference>
<dbReference type="Pfam" id="PF02367">
    <property type="entry name" value="TsaE"/>
    <property type="match status" value="1"/>
</dbReference>
<comment type="similarity">
    <text evidence="2">Belongs to the TsaE family.</text>
</comment>
<sequence length="141" mass="16245">MDTHIITMKDLSCLPAAAEEFLRETAGHNIIAFYAKMGGGKTTFITELCRQQGVEDTVCSPTFTIANEYRTEKDLPIYHFDFYRIERLSEAEDIGIGEYFDSGFPCYIEWPENIEELLPEETLRVYIDAHDDGSRTLRFDI</sequence>
<evidence type="ECO:0000256" key="2">
    <source>
        <dbReference type="ARBA" id="ARBA00007599"/>
    </source>
</evidence>
<evidence type="ECO:0000256" key="5">
    <source>
        <dbReference type="ARBA" id="ARBA00022694"/>
    </source>
</evidence>
<dbReference type="AlphaFoldDB" id="A0A9D9J365"/>
<dbReference type="NCBIfam" id="TIGR00150">
    <property type="entry name" value="T6A_YjeE"/>
    <property type="match status" value="1"/>
</dbReference>
<evidence type="ECO:0000256" key="4">
    <source>
        <dbReference type="ARBA" id="ARBA00022490"/>
    </source>
</evidence>
<dbReference type="PANTHER" id="PTHR33540:SF2">
    <property type="entry name" value="TRNA THREONYLCARBAMOYLADENOSINE BIOSYNTHESIS PROTEIN TSAE"/>
    <property type="match status" value="1"/>
</dbReference>
<comment type="caution">
    <text evidence="11">The sequence shown here is derived from an EMBL/GenBank/DDBJ whole genome shotgun (WGS) entry which is preliminary data.</text>
</comment>
<keyword evidence="6" id="KW-0479">Metal-binding</keyword>
<dbReference type="GO" id="GO:0002949">
    <property type="term" value="P:tRNA threonylcarbamoyladenosine modification"/>
    <property type="evidence" value="ECO:0007669"/>
    <property type="project" value="InterPro"/>
</dbReference>
<reference evidence="11" key="1">
    <citation type="submission" date="2020-10" db="EMBL/GenBank/DDBJ databases">
        <authorList>
            <person name="Gilroy R."/>
        </authorList>
    </citation>
    <scope>NUCLEOTIDE SEQUENCE</scope>
    <source>
        <strain evidence="11">B3-2255</strain>
    </source>
</reference>
<evidence type="ECO:0000256" key="1">
    <source>
        <dbReference type="ARBA" id="ARBA00004496"/>
    </source>
</evidence>
<dbReference type="EMBL" id="JADILY010000153">
    <property type="protein sequence ID" value="MBO8482338.1"/>
    <property type="molecule type" value="Genomic_DNA"/>
</dbReference>
<dbReference type="GO" id="GO:0046872">
    <property type="term" value="F:metal ion binding"/>
    <property type="evidence" value="ECO:0007669"/>
    <property type="project" value="UniProtKB-KW"/>
</dbReference>
<organism evidence="11 12">
    <name type="scientific">Candidatus Merdivivens faecigallinarum</name>
    <dbReference type="NCBI Taxonomy" id="2840871"/>
    <lineage>
        <taxon>Bacteria</taxon>
        <taxon>Pseudomonadati</taxon>
        <taxon>Bacteroidota</taxon>
        <taxon>Bacteroidia</taxon>
        <taxon>Bacteroidales</taxon>
        <taxon>Muribaculaceae</taxon>
        <taxon>Muribaculaceae incertae sedis</taxon>
        <taxon>Candidatus Merdivivens</taxon>
    </lineage>
</organism>
<reference evidence="11" key="2">
    <citation type="journal article" date="2021" name="PeerJ">
        <title>Extensive microbial diversity within the chicken gut microbiome revealed by metagenomics and culture.</title>
        <authorList>
            <person name="Gilroy R."/>
            <person name="Ravi A."/>
            <person name="Getino M."/>
            <person name="Pursley I."/>
            <person name="Horton D.L."/>
            <person name="Alikhan N.F."/>
            <person name="Baker D."/>
            <person name="Gharbi K."/>
            <person name="Hall N."/>
            <person name="Watson M."/>
            <person name="Adriaenssens E.M."/>
            <person name="Foster-Nyarko E."/>
            <person name="Jarju S."/>
            <person name="Secka A."/>
            <person name="Antonio M."/>
            <person name="Oren A."/>
            <person name="Chaudhuri R.R."/>
            <person name="La Ragione R."/>
            <person name="Hildebrand F."/>
            <person name="Pallen M.J."/>
        </authorList>
    </citation>
    <scope>NUCLEOTIDE SEQUENCE</scope>
    <source>
        <strain evidence="11">B3-2255</strain>
    </source>
</reference>
<dbReference type="GO" id="GO:0005524">
    <property type="term" value="F:ATP binding"/>
    <property type="evidence" value="ECO:0007669"/>
    <property type="project" value="UniProtKB-KW"/>
</dbReference>
<evidence type="ECO:0000256" key="7">
    <source>
        <dbReference type="ARBA" id="ARBA00022741"/>
    </source>
</evidence>
<evidence type="ECO:0000256" key="3">
    <source>
        <dbReference type="ARBA" id="ARBA00019010"/>
    </source>
</evidence>
<keyword evidence="4" id="KW-0963">Cytoplasm</keyword>
<accession>A0A9D9J365</accession>
<dbReference type="PANTHER" id="PTHR33540">
    <property type="entry name" value="TRNA THREONYLCARBAMOYLADENOSINE BIOSYNTHESIS PROTEIN TSAE"/>
    <property type="match status" value="1"/>
</dbReference>
<evidence type="ECO:0000313" key="11">
    <source>
        <dbReference type="EMBL" id="MBO8482338.1"/>
    </source>
</evidence>
<gene>
    <name evidence="11" type="primary">tsaE</name>
    <name evidence="11" type="ORF">IAC87_07355</name>
</gene>
<dbReference type="Gene3D" id="3.40.50.300">
    <property type="entry name" value="P-loop containing nucleotide triphosphate hydrolases"/>
    <property type="match status" value="1"/>
</dbReference>
<protein>
    <recommendedName>
        <fullName evidence="3">tRNA threonylcarbamoyladenosine biosynthesis protein TsaE</fullName>
    </recommendedName>
    <alternativeName>
        <fullName evidence="10">t(6)A37 threonylcarbamoyladenosine biosynthesis protein TsaE</fullName>
    </alternativeName>
</protein>
<evidence type="ECO:0000256" key="9">
    <source>
        <dbReference type="ARBA" id="ARBA00022842"/>
    </source>
</evidence>
<keyword evidence="7" id="KW-0547">Nucleotide-binding</keyword>
<evidence type="ECO:0000256" key="10">
    <source>
        <dbReference type="ARBA" id="ARBA00032441"/>
    </source>
</evidence>
<proteinExistence type="inferred from homology"/>
<dbReference type="SUPFAM" id="SSF52540">
    <property type="entry name" value="P-loop containing nucleoside triphosphate hydrolases"/>
    <property type="match status" value="1"/>
</dbReference>
<comment type="subcellular location">
    <subcellularLocation>
        <location evidence="1">Cytoplasm</location>
    </subcellularLocation>
</comment>